<comment type="similarity">
    <text evidence="1 5">Belongs to the peptidase S8 family.</text>
</comment>
<feature type="active site" description="Charge relay system" evidence="5">
    <location>
        <position position="542"/>
    </location>
</feature>
<dbReference type="EMBL" id="BAABIM010000001">
    <property type="protein sequence ID" value="GAA4674038.1"/>
    <property type="molecule type" value="Genomic_DNA"/>
</dbReference>
<dbReference type="InterPro" id="IPR010259">
    <property type="entry name" value="S8pro/Inhibitor_I9"/>
</dbReference>
<dbReference type="CDD" id="cd02120">
    <property type="entry name" value="PA_subtilisin_like"/>
    <property type="match status" value="1"/>
</dbReference>
<dbReference type="Pfam" id="PF00082">
    <property type="entry name" value="Peptidase_S8"/>
    <property type="match status" value="1"/>
</dbReference>
<evidence type="ECO:0000256" key="4">
    <source>
        <dbReference type="ARBA" id="ARBA00022825"/>
    </source>
</evidence>
<proteinExistence type="inferred from homology"/>
<evidence type="ECO:0000259" key="7">
    <source>
        <dbReference type="Pfam" id="PF00082"/>
    </source>
</evidence>
<evidence type="ECO:0008006" key="13">
    <source>
        <dbReference type="Google" id="ProtNLM"/>
    </source>
</evidence>
<dbReference type="InterPro" id="IPR000209">
    <property type="entry name" value="Peptidase_S8/S53_dom"/>
</dbReference>
<dbReference type="InterPro" id="IPR037045">
    <property type="entry name" value="S8pro/Inhibitor_I9_sf"/>
</dbReference>
<comment type="caution">
    <text evidence="11">The sequence shown here is derived from an EMBL/GenBank/DDBJ whole genome shotgun (WGS) entry which is preliminary data.</text>
</comment>
<evidence type="ECO:0000259" key="8">
    <source>
        <dbReference type="Pfam" id="PF02225"/>
    </source>
</evidence>
<name>A0ABP8VWP4_9ACTN</name>
<dbReference type="Gene3D" id="2.60.40.2310">
    <property type="match status" value="1"/>
</dbReference>
<evidence type="ECO:0000256" key="5">
    <source>
        <dbReference type="PROSITE-ProRule" id="PRU01240"/>
    </source>
</evidence>
<feature type="active site" description="Charge relay system" evidence="5">
    <location>
        <position position="221"/>
    </location>
</feature>
<evidence type="ECO:0000259" key="10">
    <source>
        <dbReference type="Pfam" id="PF17766"/>
    </source>
</evidence>
<evidence type="ECO:0000256" key="1">
    <source>
        <dbReference type="ARBA" id="ARBA00011073"/>
    </source>
</evidence>
<sequence>MLALTTLGAVVPGTPASAAAFPAADDAETDLYLVTLEGPGTAGRDAAGDDLPGWWREVEMRVARERALDAVEAPAPLYTWTTALHGVAVELDAEQAEALAEQPGVALVERDALRPLAAAPTRTPAGAAAPAAGAAASSRGGAGTVIGVVDTGLAPESRAFAAAPGLGRMPAGFRGSCAEEQGAGAVACTSKVVAAQWFVAGFGEENLRSAAVLSARDTDGHGTQAASIAAGNADVAVRDGQQELGTFSGQAPRARLAVYKACWSAPDPVDDGCSSADLVSAVDRATRDGVDVLNLSVGGSGRLDTLERALLGAAEADVVVVAAAGNDGARATVGHVGPWVTTVGAASSPARRGDVVATAGGPRLTGAMVSTRAVGPAPAVLAAAVRTPGATPRQARTCAPGSLDAARTSGRVVVCERGGGVGRVEKSRTVRLADGVGMVLVNERPGSVAEDLHAVPTVHLDRADGERLLAWLRRTSPAEARLRLLPRAGAVEARRGVTRWSARGSADGTAVKPDLVAAGTGILAALPPDDDGAAWGFVSGTSAAAARTAGAAAVVRSARPELSAAQVRSALATTAAPMPGAGVLDAGSGVLRPDQALAPGLVHDVDPGDYRAWLEEQPRDRAGTDLNSPSVRLAGTRGGRAQERTVTNLGRRTFYYSSRVEGLRGSVRVTPAALALAPGESATYRVERVGPAPRRPDDGWVVWRGARGSVTRVPVLVGR</sequence>
<gene>
    <name evidence="11" type="ORF">GCM10023226_08950</name>
</gene>
<protein>
    <recommendedName>
        <fullName evidence="13">Peptidase S8/S53 domain-containing protein</fullName>
    </recommendedName>
</protein>
<dbReference type="Gene3D" id="3.40.50.200">
    <property type="entry name" value="Peptidase S8/S53 domain"/>
    <property type="match status" value="1"/>
</dbReference>
<feature type="domain" description="Peptidase S8/S53" evidence="7">
    <location>
        <begin position="141"/>
        <end position="577"/>
    </location>
</feature>
<feature type="domain" description="Inhibitor I9" evidence="9">
    <location>
        <begin position="52"/>
        <end position="116"/>
    </location>
</feature>
<dbReference type="InterPro" id="IPR045051">
    <property type="entry name" value="SBT"/>
</dbReference>
<dbReference type="Pfam" id="PF17766">
    <property type="entry name" value="fn3_6"/>
    <property type="match status" value="1"/>
</dbReference>
<evidence type="ECO:0000256" key="6">
    <source>
        <dbReference type="SAM" id="MobiDB-lite"/>
    </source>
</evidence>
<organism evidence="11 12">
    <name type="scientific">Nocardioides nanhaiensis</name>
    <dbReference type="NCBI Taxonomy" id="1476871"/>
    <lineage>
        <taxon>Bacteria</taxon>
        <taxon>Bacillati</taxon>
        <taxon>Actinomycetota</taxon>
        <taxon>Actinomycetes</taxon>
        <taxon>Propionibacteriales</taxon>
        <taxon>Nocardioidaceae</taxon>
        <taxon>Nocardioides</taxon>
    </lineage>
</organism>
<feature type="region of interest" description="Disordered" evidence="6">
    <location>
        <begin position="621"/>
        <end position="640"/>
    </location>
</feature>
<dbReference type="PANTHER" id="PTHR10795">
    <property type="entry name" value="PROPROTEIN CONVERTASE SUBTILISIN/KEXIN"/>
    <property type="match status" value="1"/>
</dbReference>
<dbReference type="InterPro" id="IPR041469">
    <property type="entry name" value="Subtilisin-like_FN3"/>
</dbReference>
<keyword evidence="12" id="KW-1185">Reference proteome</keyword>
<feature type="active site" description="Charge relay system" evidence="5">
    <location>
        <position position="150"/>
    </location>
</feature>
<reference evidence="12" key="1">
    <citation type="journal article" date="2019" name="Int. J. Syst. Evol. Microbiol.">
        <title>The Global Catalogue of Microorganisms (GCM) 10K type strain sequencing project: providing services to taxonomists for standard genome sequencing and annotation.</title>
        <authorList>
            <consortium name="The Broad Institute Genomics Platform"/>
            <consortium name="The Broad Institute Genome Sequencing Center for Infectious Disease"/>
            <person name="Wu L."/>
            <person name="Ma J."/>
        </authorList>
    </citation>
    <scope>NUCLEOTIDE SEQUENCE [LARGE SCALE GENOMIC DNA]</scope>
    <source>
        <strain evidence="12">JCM 18127</strain>
    </source>
</reference>
<dbReference type="Gene3D" id="3.30.70.80">
    <property type="entry name" value="Peptidase S8 propeptide/proteinase inhibitor I9"/>
    <property type="match status" value="1"/>
</dbReference>
<keyword evidence="3 5" id="KW-0378">Hydrolase</keyword>
<keyword evidence="4 5" id="KW-0720">Serine protease</keyword>
<evidence type="ECO:0000313" key="12">
    <source>
        <dbReference type="Proteomes" id="UP001500621"/>
    </source>
</evidence>
<dbReference type="Pfam" id="PF05922">
    <property type="entry name" value="Inhibitor_I9"/>
    <property type="match status" value="1"/>
</dbReference>
<evidence type="ECO:0000256" key="3">
    <source>
        <dbReference type="ARBA" id="ARBA00022801"/>
    </source>
</evidence>
<dbReference type="InterPro" id="IPR015500">
    <property type="entry name" value="Peptidase_S8_subtilisin-rel"/>
</dbReference>
<dbReference type="Gene3D" id="3.50.30.30">
    <property type="match status" value="1"/>
</dbReference>
<dbReference type="InterPro" id="IPR003137">
    <property type="entry name" value="PA_domain"/>
</dbReference>
<dbReference type="InterPro" id="IPR036852">
    <property type="entry name" value="Peptidase_S8/S53_dom_sf"/>
</dbReference>
<feature type="domain" description="Subtilisin-like protease fibronectin type-III" evidence="10">
    <location>
        <begin position="625"/>
        <end position="717"/>
    </location>
</feature>
<feature type="domain" description="PA" evidence="8">
    <location>
        <begin position="396"/>
        <end position="468"/>
    </location>
</feature>
<evidence type="ECO:0000259" key="9">
    <source>
        <dbReference type="Pfam" id="PF05922"/>
    </source>
</evidence>
<dbReference type="PRINTS" id="PR00723">
    <property type="entry name" value="SUBTILISIN"/>
</dbReference>
<evidence type="ECO:0000256" key="2">
    <source>
        <dbReference type="ARBA" id="ARBA00022670"/>
    </source>
</evidence>
<dbReference type="Proteomes" id="UP001500621">
    <property type="component" value="Unassembled WGS sequence"/>
</dbReference>
<accession>A0ABP8VWP4</accession>
<dbReference type="SUPFAM" id="SSF52743">
    <property type="entry name" value="Subtilisin-like"/>
    <property type="match status" value="1"/>
</dbReference>
<dbReference type="Pfam" id="PF02225">
    <property type="entry name" value="PA"/>
    <property type="match status" value="1"/>
</dbReference>
<evidence type="ECO:0000313" key="11">
    <source>
        <dbReference type="EMBL" id="GAA4674038.1"/>
    </source>
</evidence>
<dbReference type="PROSITE" id="PS51892">
    <property type="entry name" value="SUBTILASE"/>
    <property type="match status" value="1"/>
</dbReference>
<keyword evidence="2 5" id="KW-0645">Protease</keyword>